<gene>
    <name evidence="1" type="ORF">X975_12805</name>
</gene>
<evidence type="ECO:0000313" key="2">
    <source>
        <dbReference type="Proteomes" id="UP000054359"/>
    </source>
</evidence>
<sequence>MVLLHSFANELHRFLEPFLNPDTTTFVKKSTEEKLLNK</sequence>
<feature type="non-terminal residue" evidence="1">
    <location>
        <position position="38"/>
    </location>
</feature>
<accession>A0A087UR14</accession>
<name>A0A087UR14_STEMI</name>
<organism evidence="1 2">
    <name type="scientific">Stegodyphus mimosarum</name>
    <name type="common">African social velvet spider</name>
    <dbReference type="NCBI Taxonomy" id="407821"/>
    <lineage>
        <taxon>Eukaryota</taxon>
        <taxon>Metazoa</taxon>
        <taxon>Ecdysozoa</taxon>
        <taxon>Arthropoda</taxon>
        <taxon>Chelicerata</taxon>
        <taxon>Arachnida</taxon>
        <taxon>Araneae</taxon>
        <taxon>Araneomorphae</taxon>
        <taxon>Entelegynae</taxon>
        <taxon>Eresoidea</taxon>
        <taxon>Eresidae</taxon>
        <taxon>Stegodyphus</taxon>
    </lineage>
</organism>
<reference evidence="1 2" key="1">
    <citation type="submission" date="2013-11" db="EMBL/GenBank/DDBJ databases">
        <title>Genome sequencing of Stegodyphus mimosarum.</title>
        <authorList>
            <person name="Bechsgaard J."/>
        </authorList>
    </citation>
    <scope>NUCLEOTIDE SEQUENCE [LARGE SCALE GENOMIC DNA]</scope>
</reference>
<dbReference type="Proteomes" id="UP000054359">
    <property type="component" value="Unassembled WGS sequence"/>
</dbReference>
<dbReference type="OrthoDB" id="428159at2759"/>
<evidence type="ECO:0000313" key="1">
    <source>
        <dbReference type="EMBL" id="KFM79803.1"/>
    </source>
</evidence>
<keyword evidence="2" id="KW-1185">Reference proteome</keyword>
<protein>
    <submittedName>
        <fullName evidence="1">Uncharacterized protein</fullName>
    </submittedName>
</protein>
<proteinExistence type="predicted"/>
<dbReference type="AlphaFoldDB" id="A0A087UR14"/>
<dbReference type="EMBL" id="KK121143">
    <property type="protein sequence ID" value="KFM79803.1"/>
    <property type="molecule type" value="Genomic_DNA"/>
</dbReference>